<dbReference type="InterPro" id="IPR016187">
    <property type="entry name" value="CTDL_fold"/>
</dbReference>
<dbReference type="CDD" id="cd00037">
    <property type="entry name" value="CLECT"/>
    <property type="match status" value="1"/>
</dbReference>
<dbReference type="Proteomes" id="UP000828390">
    <property type="component" value="Unassembled WGS sequence"/>
</dbReference>
<keyword evidence="1" id="KW-0812">Transmembrane</keyword>
<evidence type="ECO:0000259" key="3">
    <source>
        <dbReference type="PROSITE" id="PS50041"/>
    </source>
</evidence>
<sequence length="249" mass="28133">MGVVFVTNIHVLSIFLSLMSKCDAQITGTCIRDYQMADTFCHKFYFNSRLTWNQADARCKQDGALLIKLESFTMLRKVKSIIQAKVPPPTPINQWHGGVWVGARNNSNGYVWTDGTRVSSDLWSEGEPNDQYENEDCALVDHRANHYLNDVLCDSKEAFICQGLKFIQTTLFQYVEQSDPTATSHLPDMHSTSRQETHGNTNIVLIAASVISVVVTVGLLAVALVVYICVMSRKQRWVNLFICNARRYC</sequence>
<dbReference type="SUPFAM" id="SSF56436">
    <property type="entry name" value="C-type lectin-like"/>
    <property type="match status" value="1"/>
</dbReference>
<evidence type="ECO:0000313" key="5">
    <source>
        <dbReference type="Proteomes" id="UP000828390"/>
    </source>
</evidence>
<name>A0A9D4LHC9_DREPO</name>
<reference evidence="4" key="1">
    <citation type="journal article" date="2019" name="bioRxiv">
        <title>The Genome of the Zebra Mussel, Dreissena polymorpha: A Resource for Invasive Species Research.</title>
        <authorList>
            <person name="McCartney M.A."/>
            <person name="Auch B."/>
            <person name="Kono T."/>
            <person name="Mallez S."/>
            <person name="Zhang Y."/>
            <person name="Obille A."/>
            <person name="Becker A."/>
            <person name="Abrahante J.E."/>
            <person name="Garbe J."/>
            <person name="Badalamenti J.P."/>
            <person name="Herman A."/>
            <person name="Mangelson H."/>
            <person name="Liachko I."/>
            <person name="Sullivan S."/>
            <person name="Sone E.D."/>
            <person name="Koren S."/>
            <person name="Silverstein K.A.T."/>
            <person name="Beckman K.B."/>
            <person name="Gohl D.M."/>
        </authorList>
    </citation>
    <scope>NUCLEOTIDE SEQUENCE</scope>
    <source>
        <strain evidence="4">Duluth1</strain>
        <tissue evidence="4">Whole animal</tissue>
    </source>
</reference>
<accession>A0A9D4LHC9</accession>
<evidence type="ECO:0000256" key="1">
    <source>
        <dbReference type="SAM" id="Phobius"/>
    </source>
</evidence>
<dbReference type="Pfam" id="PF00059">
    <property type="entry name" value="Lectin_C"/>
    <property type="match status" value="1"/>
</dbReference>
<keyword evidence="1" id="KW-0472">Membrane</keyword>
<dbReference type="InterPro" id="IPR050111">
    <property type="entry name" value="C-type_lectin/snaclec_domain"/>
</dbReference>
<reference evidence="4" key="2">
    <citation type="submission" date="2020-11" db="EMBL/GenBank/DDBJ databases">
        <authorList>
            <person name="McCartney M.A."/>
            <person name="Auch B."/>
            <person name="Kono T."/>
            <person name="Mallez S."/>
            <person name="Becker A."/>
            <person name="Gohl D.M."/>
            <person name="Silverstein K.A.T."/>
            <person name="Koren S."/>
            <person name="Bechman K.B."/>
            <person name="Herman A."/>
            <person name="Abrahante J.E."/>
            <person name="Garbe J."/>
        </authorList>
    </citation>
    <scope>NUCLEOTIDE SEQUENCE</scope>
    <source>
        <strain evidence="4">Duluth1</strain>
        <tissue evidence="4">Whole animal</tissue>
    </source>
</reference>
<dbReference type="PANTHER" id="PTHR22803">
    <property type="entry name" value="MANNOSE, PHOSPHOLIPASE, LECTIN RECEPTOR RELATED"/>
    <property type="match status" value="1"/>
</dbReference>
<evidence type="ECO:0000256" key="2">
    <source>
        <dbReference type="SAM" id="SignalP"/>
    </source>
</evidence>
<protein>
    <recommendedName>
        <fullName evidence="3">C-type lectin domain-containing protein</fullName>
    </recommendedName>
</protein>
<keyword evidence="5" id="KW-1185">Reference proteome</keyword>
<evidence type="ECO:0000313" key="4">
    <source>
        <dbReference type="EMBL" id="KAH3857991.1"/>
    </source>
</evidence>
<feature type="transmembrane region" description="Helical" evidence="1">
    <location>
        <begin position="203"/>
        <end position="230"/>
    </location>
</feature>
<proteinExistence type="predicted"/>
<keyword evidence="1" id="KW-1133">Transmembrane helix</keyword>
<dbReference type="PROSITE" id="PS50041">
    <property type="entry name" value="C_TYPE_LECTIN_2"/>
    <property type="match status" value="1"/>
</dbReference>
<dbReference type="AlphaFoldDB" id="A0A9D4LHC9"/>
<feature type="signal peptide" evidence="2">
    <location>
        <begin position="1"/>
        <end position="24"/>
    </location>
</feature>
<dbReference type="InterPro" id="IPR016186">
    <property type="entry name" value="C-type_lectin-like/link_sf"/>
</dbReference>
<dbReference type="InterPro" id="IPR001304">
    <property type="entry name" value="C-type_lectin-like"/>
</dbReference>
<feature type="domain" description="C-type lectin" evidence="3">
    <location>
        <begin position="37"/>
        <end position="162"/>
    </location>
</feature>
<comment type="caution">
    <text evidence="4">The sequence shown here is derived from an EMBL/GenBank/DDBJ whole genome shotgun (WGS) entry which is preliminary data.</text>
</comment>
<feature type="chain" id="PRO_5039609789" description="C-type lectin domain-containing protein" evidence="2">
    <location>
        <begin position="25"/>
        <end position="249"/>
    </location>
</feature>
<dbReference type="EMBL" id="JAIWYP010000003">
    <property type="protein sequence ID" value="KAH3857991.1"/>
    <property type="molecule type" value="Genomic_DNA"/>
</dbReference>
<dbReference type="Gene3D" id="3.10.100.10">
    <property type="entry name" value="Mannose-Binding Protein A, subunit A"/>
    <property type="match status" value="1"/>
</dbReference>
<gene>
    <name evidence="4" type="ORF">DPMN_100610</name>
</gene>
<keyword evidence="2" id="KW-0732">Signal</keyword>
<organism evidence="4 5">
    <name type="scientific">Dreissena polymorpha</name>
    <name type="common">Zebra mussel</name>
    <name type="synonym">Mytilus polymorpha</name>
    <dbReference type="NCBI Taxonomy" id="45954"/>
    <lineage>
        <taxon>Eukaryota</taxon>
        <taxon>Metazoa</taxon>
        <taxon>Spiralia</taxon>
        <taxon>Lophotrochozoa</taxon>
        <taxon>Mollusca</taxon>
        <taxon>Bivalvia</taxon>
        <taxon>Autobranchia</taxon>
        <taxon>Heteroconchia</taxon>
        <taxon>Euheterodonta</taxon>
        <taxon>Imparidentia</taxon>
        <taxon>Neoheterodontei</taxon>
        <taxon>Myida</taxon>
        <taxon>Dreissenoidea</taxon>
        <taxon>Dreissenidae</taxon>
        <taxon>Dreissena</taxon>
    </lineage>
</organism>
<dbReference type="SMART" id="SM00034">
    <property type="entry name" value="CLECT"/>
    <property type="match status" value="1"/>
</dbReference>